<organism evidence="2 3">
    <name type="scientific">Bacteroides faecis</name>
    <dbReference type="NCBI Taxonomy" id="674529"/>
    <lineage>
        <taxon>Bacteria</taxon>
        <taxon>Pseudomonadati</taxon>
        <taxon>Bacteroidota</taxon>
        <taxon>Bacteroidia</taxon>
        <taxon>Bacteroidales</taxon>
        <taxon>Bacteroidaceae</taxon>
        <taxon>Bacteroides</taxon>
    </lineage>
</organism>
<dbReference type="Gene3D" id="3.40.390.70">
    <property type="match status" value="1"/>
</dbReference>
<proteinExistence type="predicted"/>
<evidence type="ECO:0000313" key="2">
    <source>
        <dbReference type="EMBL" id="MCS2791333.1"/>
    </source>
</evidence>
<dbReference type="AlphaFoldDB" id="A0AAW5NRY6"/>
<name>A0AAW5NRY6_9BACE</name>
<feature type="chain" id="PRO_5043543271" evidence="1">
    <location>
        <begin position="22"/>
        <end position="300"/>
    </location>
</feature>
<reference evidence="2" key="1">
    <citation type="submission" date="2022-08" db="EMBL/GenBank/DDBJ databases">
        <title>Genome Sequencing of Bacteroides fragilis Group Isolates with Nanopore Technology.</title>
        <authorList>
            <person name="Tisza M.J."/>
            <person name="Smith D."/>
            <person name="Dekker J.P."/>
        </authorList>
    </citation>
    <scope>NUCLEOTIDE SEQUENCE</scope>
    <source>
        <strain evidence="2">BFG-351</strain>
    </source>
</reference>
<dbReference type="SUPFAM" id="SSF55486">
    <property type="entry name" value="Metalloproteases ('zincins'), catalytic domain"/>
    <property type="match status" value="1"/>
</dbReference>
<accession>A0AAW5NRY6</accession>
<feature type="signal peptide" evidence="1">
    <location>
        <begin position="1"/>
        <end position="21"/>
    </location>
</feature>
<dbReference type="Proteomes" id="UP001204548">
    <property type="component" value="Unassembled WGS sequence"/>
</dbReference>
<sequence length="300" mass="34599">MNKIYYLIMAFTTLVSFVSCGNDGELDSKSIFPDGVDTSTQNDFDRWVLNNYTYPYNIQFEYRYSDKEAHVEYNVVPAEYDKSIAVAKLVKHLWVDAYNELLGRDFLRQYSPRMIQLIGSSEYKEDMSEVLGTAEGGMKIFLNKVNLLDIENPDLGLIKYYFIKTMFHEFGHILQQTKDYSTDFKTISTDYQGPSWVNVGDYETMGSSEALKMGYISAYASSEPGEDFVEILSFYVVYGKPYWEKMLELAGDSGSPKLLKKFALVKEYLSTKWSIDIDELEKIVQRRMGDISELDLESLD</sequence>
<comment type="caution">
    <text evidence="2">The sequence shown here is derived from an EMBL/GenBank/DDBJ whole genome shotgun (WGS) entry which is preliminary data.</text>
</comment>
<evidence type="ECO:0000313" key="3">
    <source>
        <dbReference type="Proteomes" id="UP001204548"/>
    </source>
</evidence>
<gene>
    <name evidence="2" type="ORF">NXW97_04790</name>
</gene>
<dbReference type="NCBIfam" id="TIGR04549">
    <property type="entry name" value="LP_HExxH_w_tonB"/>
    <property type="match status" value="1"/>
</dbReference>
<dbReference type="Pfam" id="PF15890">
    <property type="entry name" value="Peptidase_Mx1"/>
    <property type="match status" value="1"/>
</dbReference>
<dbReference type="InterPro" id="IPR030890">
    <property type="entry name" value="LP_HExxH_w_TonB"/>
</dbReference>
<evidence type="ECO:0000256" key="1">
    <source>
        <dbReference type="SAM" id="SignalP"/>
    </source>
</evidence>
<dbReference type="PROSITE" id="PS51257">
    <property type="entry name" value="PROKAR_LIPOPROTEIN"/>
    <property type="match status" value="1"/>
</dbReference>
<dbReference type="EMBL" id="JANUTS010000001">
    <property type="protein sequence ID" value="MCS2791333.1"/>
    <property type="molecule type" value="Genomic_DNA"/>
</dbReference>
<keyword evidence="1" id="KW-0732">Signal</keyword>
<protein>
    <submittedName>
        <fullName evidence="2">Zinc-binding metallopeptidase</fullName>
    </submittedName>
</protein>
<dbReference type="RefSeq" id="WP_074759550.1">
    <property type="nucleotide sequence ID" value="NZ_CAJTBQ010000001.1"/>
</dbReference>